<comment type="caution">
    <text evidence="5">The sequence shown here is derived from an EMBL/GenBank/DDBJ whole genome shotgun (WGS) entry which is preliminary data.</text>
</comment>
<feature type="compositionally biased region" description="Pro residues" evidence="4">
    <location>
        <begin position="593"/>
        <end position="609"/>
    </location>
</feature>
<comment type="subcellular location">
    <subcellularLocation>
        <location evidence="1">Cytoplasm</location>
    </subcellularLocation>
</comment>
<keyword evidence="6" id="KW-1185">Reference proteome</keyword>
<feature type="region of interest" description="Disordered" evidence="4">
    <location>
        <begin position="1"/>
        <end position="33"/>
    </location>
</feature>
<dbReference type="GO" id="GO:0008047">
    <property type="term" value="F:enzyme activator activity"/>
    <property type="evidence" value="ECO:0007669"/>
    <property type="project" value="InterPro"/>
</dbReference>
<organism evidence="5 6">
    <name type="scientific">Serendipita indica (strain DSM 11827)</name>
    <name type="common">Root endophyte fungus</name>
    <name type="synonym">Piriformospora indica</name>
    <dbReference type="NCBI Taxonomy" id="1109443"/>
    <lineage>
        <taxon>Eukaryota</taxon>
        <taxon>Fungi</taxon>
        <taxon>Dikarya</taxon>
        <taxon>Basidiomycota</taxon>
        <taxon>Agaricomycotina</taxon>
        <taxon>Agaricomycetes</taxon>
        <taxon>Sebacinales</taxon>
        <taxon>Serendipitaceae</taxon>
        <taxon>Serendipita</taxon>
    </lineage>
</organism>
<dbReference type="Gene3D" id="2.30.29.30">
    <property type="entry name" value="Pleckstrin-homology domain (PH domain)/Phosphotyrosine-binding domain (PTB)"/>
    <property type="match status" value="1"/>
</dbReference>
<evidence type="ECO:0000313" key="6">
    <source>
        <dbReference type="Proteomes" id="UP000007148"/>
    </source>
</evidence>
<dbReference type="InParanoid" id="G4TUR4"/>
<dbReference type="GO" id="GO:0005737">
    <property type="term" value="C:cytoplasm"/>
    <property type="evidence" value="ECO:0007669"/>
    <property type="project" value="UniProtKB-SubCell"/>
</dbReference>
<protein>
    <submittedName>
        <fullName evidence="5">Uncharacterized protein</fullName>
    </submittedName>
</protein>
<dbReference type="AlphaFoldDB" id="G4TUR4"/>
<dbReference type="HOGENOM" id="CLU_024005_0_0_1"/>
<feature type="compositionally biased region" description="Polar residues" evidence="4">
    <location>
        <begin position="9"/>
        <end position="19"/>
    </location>
</feature>
<dbReference type="OMA" id="PDIICIW"/>
<evidence type="ECO:0000256" key="4">
    <source>
        <dbReference type="SAM" id="MobiDB-lite"/>
    </source>
</evidence>
<name>G4TUR4_SERID</name>
<reference evidence="5 6" key="1">
    <citation type="journal article" date="2011" name="PLoS Pathog.">
        <title>Endophytic Life Strategies Decoded by Genome and Transcriptome Analyses of the Mutualistic Root Symbiont Piriformospora indica.</title>
        <authorList>
            <person name="Zuccaro A."/>
            <person name="Lahrmann U."/>
            <person name="Guldener U."/>
            <person name="Langen G."/>
            <person name="Pfiffi S."/>
            <person name="Biedenkopf D."/>
            <person name="Wong P."/>
            <person name="Samans B."/>
            <person name="Grimm C."/>
            <person name="Basiewicz M."/>
            <person name="Murat C."/>
            <person name="Martin F."/>
            <person name="Kogel K.H."/>
        </authorList>
    </citation>
    <scope>NUCLEOTIDE SEQUENCE [LARGE SCALE GENOMIC DNA]</scope>
    <source>
        <strain evidence="5 6">DSM 11827</strain>
    </source>
</reference>
<feature type="region of interest" description="Disordered" evidence="4">
    <location>
        <begin position="287"/>
        <end position="364"/>
    </location>
</feature>
<comment type="similarity">
    <text evidence="2">Belongs to the DCP1 family.</text>
</comment>
<dbReference type="GO" id="GO:0000290">
    <property type="term" value="P:deadenylation-dependent decapping of nuclear-transcribed mRNA"/>
    <property type="evidence" value="ECO:0007669"/>
    <property type="project" value="InterPro"/>
</dbReference>
<sequence>MPQHRPRSHSYTGPINGSKPNPALQAQPPPFHPINSVISDEHRAAHNLRVLQRHDPAIRVIHDQIPYAVVRLMKPRGAAETEDEESYWEHQLDGPEGPLFFVEREAESPDARLGFAILNTKDIFSWIQILHREDEIEFSPEMAIIVPSGRQDVMWPALLMKASDGLYAPFIIRLLARCHLLLKYGLEWPDRWKAGQGRLPEQHVPDPQSASHELANKPLRESDLLTMLMVGSKITEIERVAEEIVRVVTAGGTWCRNEYVAPETGWPPEWEEPKGTTVDVWGPVTANHIPEETTTARATLTSSSSMTDPTSTATLNQVTQSASTSDASTIKSIATTGVGKKPAPATNGKKKAGHGASQSQPQAQLLQTPPATAKVLNNDVLSTLLHMPIQPRPQSAELKTPMPSDFNSPLPDSSFSSVPSRPQTDGSSPLPDQGRRRGTQRKERGQPQLQTNLDPQATKASSRRAKAKARSQKRKTPDDLAASSAAESESSMVESGDEQDIDAHPTPRPGALLGSGYSPSHPTPIARTPSFAIVDDRLSDDDEEDSKFSFKTSEPAVASAIAEPEVLAMAKKQPNGKKADKKGKKGKVQLPAQPTPPPSASNLATPPPGSGSGFVKYHQRGYIPQNTDKKPAIDPEIMHDVLLGAIERKAGDASSTAGDSSFPLVKFPVLARNDWVRELLQLIHTDKEFVDGIYTEYQVRQQQKHSPAET</sequence>
<dbReference type="STRING" id="1109443.G4TUR4"/>
<accession>G4TUR4</accession>
<dbReference type="InterPro" id="IPR010334">
    <property type="entry name" value="Dcp1"/>
</dbReference>
<dbReference type="Pfam" id="PF06058">
    <property type="entry name" value="DCP1"/>
    <property type="match status" value="1"/>
</dbReference>
<dbReference type="Proteomes" id="UP000007148">
    <property type="component" value="Unassembled WGS sequence"/>
</dbReference>
<evidence type="ECO:0000256" key="2">
    <source>
        <dbReference type="ARBA" id="ARBA00008778"/>
    </source>
</evidence>
<feature type="compositionally biased region" description="Low complexity" evidence="4">
    <location>
        <begin position="293"/>
        <end position="314"/>
    </location>
</feature>
<dbReference type="EMBL" id="CAFZ01000391">
    <property type="protein sequence ID" value="CCA75057.1"/>
    <property type="molecule type" value="Genomic_DNA"/>
</dbReference>
<feature type="region of interest" description="Disordered" evidence="4">
    <location>
        <begin position="394"/>
        <end position="620"/>
    </location>
</feature>
<dbReference type="InterPro" id="IPR011993">
    <property type="entry name" value="PH-like_dom_sf"/>
</dbReference>
<evidence type="ECO:0000256" key="1">
    <source>
        <dbReference type="ARBA" id="ARBA00004496"/>
    </source>
</evidence>
<gene>
    <name evidence="5" type="ORF">PIIN_09042</name>
</gene>
<dbReference type="OrthoDB" id="440673at2759"/>
<keyword evidence="3" id="KW-0963">Cytoplasm</keyword>
<proteinExistence type="inferred from homology"/>
<feature type="compositionally biased region" description="Polar residues" evidence="4">
    <location>
        <begin position="315"/>
        <end position="335"/>
    </location>
</feature>
<feature type="compositionally biased region" description="Polar residues" evidence="4">
    <location>
        <begin position="405"/>
        <end position="427"/>
    </location>
</feature>
<feature type="compositionally biased region" description="Basic residues" evidence="4">
    <location>
        <begin position="461"/>
        <end position="474"/>
    </location>
</feature>
<feature type="compositionally biased region" description="Low complexity" evidence="4">
    <location>
        <begin position="481"/>
        <end position="491"/>
    </location>
</feature>
<evidence type="ECO:0000256" key="3">
    <source>
        <dbReference type="ARBA" id="ARBA00022490"/>
    </source>
</evidence>
<evidence type="ECO:0000313" key="5">
    <source>
        <dbReference type="EMBL" id="CCA75057.1"/>
    </source>
</evidence>